<proteinExistence type="predicted"/>
<dbReference type="SMART" id="SM00345">
    <property type="entry name" value="HTH_GNTR"/>
    <property type="match status" value="1"/>
</dbReference>
<feature type="domain" description="HTH gntR-type" evidence="4">
    <location>
        <begin position="11"/>
        <end position="78"/>
    </location>
</feature>
<dbReference type="Gene3D" id="1.20.120.530">
    <property type="entry name" value="GntR ligand-binding domain-like"/>
    <property type="match status" value="1"/>
</dbReference>
<dbReference type="PANTHER" id="PTHR43537:SF49">
    <property type="entry name" value="TRANSCRIPTIONAL REGULATORY PROTEIN"/>
    <property type="match status" value="1"/>
</dbReference>
<evidence type="ECO:0000256" key="1">
    <source>
        <dbReference type="ARBA" id="ARBA00023015"/>
    </source>
</evidence>
<dbReference type="Pfam" id="PF00392">
    <property type="entry name" value="GntR"/>
    <property type="match status" value="1"/>
</dbReference>
<dbReference type="Pfam" id="PF07729">
    <property type="entry name" value="FCD"/>
    <property type="match status" value="1"/>
</dbReference>
<gene>
    <name evidence="5" type="ORF">WMO41_03860</name>
</gene>
<evidence type="ECO:0000256" key="2">
    <source>
        <dbReference type="ARBA" id="ARBA00023125"/>
    </source>
</evidence>
<reference evidence="5 6" key="1">
    <citation type="submission" date="2024-03" db="EMBL/GenBank/DDBJ databases">
        <title>Human intestinal bacterial collection.</title>
        <authorList>
            <person name="Pauvert C."/>
            <person name="Hitch T.C.A."/>
            <person name="Clavel T."/>
        </authorList>
    </citation>
    <scope>NUCLEOTIDE SEQUENCE [LARGE SCALE GENOMIC DNA]</scope>
    <source>
        <strain evidence="5 6">CLA-AP-H27</strain>
    </source>
</reference>
<dbReference type="InterPro" id="IPR008920">
    <property type="entry name" value="TF_FadR/GntR_C"/>
</dbReference>
<dbReference type="SUPFAM" id="SSF48008">
    <property type="entry name" value="GntR ligand-binding domain-like"/>
    <property type="match status" value="1"/>
</dbReference>
<evidence type="ECO:0000256" key="3">
    <source>
        <dbReference type="ARBA" id="ARBA00023163"/>
    </source>
</evidence>
<keyword evidence="3" id="KW-0804">Transcription</keyword>
<dbReference type="CDD" id="cd07377">
    <property type="entry name" value="WHTH_GntR"/>
    <property type="match status" value="1"/>
</dbReference>
<dbReference type="SUPFAM" id="SSF46785">
    <property type="entry name" value="Winged helix' DNA-binding domain"/>
    <property type="match status" value="1"/>
</dbReference>
<protein>
    <submittedName>
        <fullName evidence="5">GntR family transcriptional regulator</fullName>
    </submittedName>
</protein>
<dbReference type="PANTHER" id="PTHR43537">
    <property type="entry name" value="TRANSCRIPTIONAL REGULATOR, GNTR FAMILY"/>
    <property type="match status" value="1"/>
</dbReference>
<dbReference type="Proteomes" id="UP001437460">
    <property type="component" value="Unassembled WGS sequence"/>
</dbReference>
<sequence>MIYAKSGENHPITSDEIFEQILNRIIQLRLEPGQLISENQMSAEYGVSRSVIRIAFTRLRQLGFIEIYPQRGTYVSLMDLSHIADLLTLRTAVEKEVLYEIFTELGEAKRSQMLEHLKENLKEQEKYRDEADYFGRFPELDAEFHKIMIDSVNRSAMMRMLDSLMLHLSRWRNFDVAFDNRVPQLIAEHKKIFEAIAEGDIQKAQDRIGEHLETITTIADRAMAKYPTYFKNG</sequence>
<keyword evidence="6" id="KW-1185">Reference proteome</keyword>
<dbReference type="RefSeq" id="WP_349228636.1">
    <property type="nucleotide sequence ID" value="NZ_JBBMFJ010000005.1"/>
</dbReference>
<dbReference type="InterPro" id="IPR000524">
    <property type="entry name" value="Tscrpt_reg_HTH_GntR"/>
</dbReference>
<keyword evidence="1" id="KW-0805">Transcription regulation</keyword>
<dbReference type="EMBL" id="JBBMFJ010000005">
    <property type="protein sequence ID" value="MEQ2562308.1"/>
    <property type="molecule type" value="Genomic_DNA"/>
</dbReference>
<evidence type="ECO:0000313" key="6">
    <source>
        <dbReference type="Proteomes" id="UP001437460"/>
    </source>
</evidence>
<keyword evidence="2" id="KW-0238">DNA-binding</keyword>
<dbReference type="InterPro" id="IPR036388">
    <property type="entry name" value="WH-like_DNA-bd_sf"/>
</dbReference>
<dbReference type="SMART" id="SM00895">
    <property type="entry name" value="FCD"/>
    <property type="match status" value="1"/>
</dbReference>
<dbReference type="InterPro" id="IPR036390">
    <property type="entry name" value="WH_DNA-bd_sf"/>
</dbReference>
<name>A0ABV1HJ22_9FIRM</name>
<comment type="caution">
    <text evidence="5">The sequence shown here is derived from an EMBL/GenBank/DDBJ whole genome shotgun (WGS) entry which is preliminary data.</text>
</comment>
<organism evidence="5 6">
    <name type="scientific">Ventrimonas faecis</name>
    <dbReference type="NCBI Taxonomy" id="3133170"/>
    <lineage>
        <taxon>Bacteria</taxon>
        <taxon>Bacillati</taxon>
        <taxon>Bacillota</taxon>
        <taxon>Clostridia</taxon>
        <taxon>Lachnospirales</taxon>
        <taxon>Lachnospiraceae</taxon>
        <taxon>Ventrimonas</taxon>
    </lineage>
</organism>
<dbReference type="InterPro" id="IPR011711">
    <property type="entry name" value="GntR_C"/>
</dbReference>
<evidence type="ECO:0000259" key="4">
    <source>
        <dbReference type="PROSITE" id="PS50949"/>
    </source>
</evidence>
<accession>A0ABV1HJ22</accession>
<dbReference type="Gene3D" id="1.10.10.10">
    <property type="entry name" value="Winged helix-like DNA-binding domain superfamily/Winged helix DNA-binding domain"/>
    <property type="match status" value="1"/>
</dbReference>
<dbReference type="PROSITE" id="PS50949">
    <property type="entry name" value="HTH_GNTR"/>
    <property type="match status" value="1"/>
</dbReference>
<evidence type="ECO:0000313" key="5">
    <source>
        <dbReference type="EMBL" id="MEQ2562308.1"/>
    </source>
</evidence>